<dbReference type="EMBL" id="JACOFW010000006">
    <property type="protein sequence ID" value="MBC3807141.1"/>
    <property type="molecule type" value="Genomic_DNA"/>
</dbReference>
<dbReference type="PIRSF" id="PIRSF000410">
    <property type="entry name" value="CheR"/>
    <property type="match status" value="1"/>
</dbReference>
<dbReference type="Proteomes" id="UP000648257">
    <property type="component" value="Unassembled WGS sequence"/>
</dbReference>
<dbReference type="InterPro" id="IPR022641">
    <property type="entry name" value="CheR_N"/>
</dbReference>
<evidence type="ECO:0000256" key="2">
    <source>
        <dbReference type="ARBA" id="ARBA00022603"/>
    </source>
</evidence>
<reference evidence="7 8" key="1">
    <citation type="submission" date="2020-08" db="EMBL/GenBank/DDBJ databases">
        <title>Novel species isolated from subtropical streams in China.</title>
        <authorList>
            <person name="Lu H."/>
        </authorList>
    </citation>
    <scope>NUCLEOTIDE SEQUENCE [LARGE SCALE GENOMIC DNA]</scope>
    <source>
        <strain evidence="7 8">KACC 16656</strain>
    </source>
</reference>
<dbReference type="SMART" id="SM00138">
    <property type="entry name" value="MeTrc"/>
    <property type="match status" value="1"/>
</dbReference>
<dbReference type="GO" id="GO:0008168">
    <property type="term" value="F:methyltransferase activity"/>
    <property type="evidence" value="ECO:0007669"/>
    <property type="project" value="UniProtKB-KW"/>
</dbReference>
<sequence length="277" mass="32294">MNTKSSKFTTQVAIKKNEFEWISRFLYERTGIALNEGKQALVMGRLDKRLRKRNLTTYSEYFALLGRPGFEDETTVAIDLLTTNETYFFREPKHFDFLKNIAFPQYQRQRQIRIWSAASSSGEEAYTIAITLAESFHSNDWEVIGTDISTRMVEKARRGLYPMLAADKIPRQLLKKYCLKGREEFEDFFLLESAIRQRVHFSIANLIEPLPDLGMFEIIFLRNVMIYFDRDTKKRLVEKISERLRPGGYFIVSHSESLNGLDSPLKLVAPSIYQKTA</sequence>
<keyword evidence="8" id="KW-1185">Reference proteome</keyword>
<evidence type="ECO:0000313" key="8">
    <source>
        <dbReference type="Proteomes" id="UP000648257"/>
    </source>
</evidence>
<keyword evidence="4 5" id="KW-0949">S-adenosyl-L-methionine</keyword>
<keyword evidence="3 5" id="KW-0808">Transferase</keyword>
<comment type="catalytic activity">
    <reaction evidence="1 5">
        <text>L-glutamyl-[protein] + S-adenosyl-L-methionine = [protein]-L-glutamate 5-O-methyl ester + S-adenosyl-L-homocysteine</text>
        <dbReference type="Rhea" id="RHEA:24452"/>
        <dbReference type="Rhea" id="RHEA-COMP:10208"/>
        <dbReference type="Rhea" id="RHEA-COMP:10311"/>
        <dbReference type="ChEBI" id="CHEBI:29973"/>
        <dbReference type="ChEBI" id="CHEBI:57856"/>
        <dbReference type="ChEBI" id="CHEBI:59789"/>
        <dbReference type="ChEBI" id="CHEBI:82795"/>
        <dbReference type="EC" id="2.1.1.80"/>
    </reaction>
</comment>
<dbReference type="InterPro" id="IPR000780">
    <property type="entry name" value="CheR_MeTrfase"/>
</dbReference>
<dbReference type="SUPFAM" id="SSF47757">
    <property type="entry name" value="Chemotaxis receptor methyltransferase CheR, N-terminal domain"/>
    <property type="match status" value="1"/>
</dbReference>
<dbReference type="InterPro" id="IPR026024">
    <property type="entry name" value="Chemotaxis_MeTrfase_CheR"/>
</dbReference>
<evidence type="ECO:0000256" key="4">
    <source>
        <dbReference type="ARBA" id="ARBA00022691"/>
    </source>
</evidence>
<dbReference type="Pfam" id="PF03705">
    <property type="entry name" value="CheR_N"/>
    <property type="match status" value="1"/>
</dbReference>
<organism evidence="7 8">
    <name type="scientific">Undibacterium seohonense</name>
    <dbReference type="NCBI Taxonomy" id="1344950"/>
    <lineage>
        <taxon>Bacteria</taxon>
        <taxon>Pseudomonadati</taxon>
        <taxon>Pseudomonadota</taxon>
        <taxon>Betaproteobacteria</taxon>
        <taxon>Burkholderiales</taxon>
        <taxon>Oxalobacteraceae</taxon>
        <taxon>Undibacterium</taxon>
    </lineage>
</organism>
<evidence type="ECO:0000259" key="6">
    <source>
        <dbReference type="PROSITE" id="PS50123"/>
    </source>
</evidence>
<dbReference type="PROSITE" id="PS50123">
    <property type="entry name" value="CHER"/>
    <property type="match status" value="1"/>
</dbReference>
<dbReference type="InterPro" id="IPR029063">
    <property type="entry name" value="SAM-dependent_MTases_sf"/>
</dbReference>
<dbReference type="RefSeq" id="WP_186922233.1">
    <property type="nucleotide sequence ID" value="NZ_JACOFW010000006.1"/>
</dbReference>
<dbReference type="CDD" id="cd02440">
    <property type="entry name" value="AdoMet_MTases"/>
    <property type="match status" value="1"/>
</dbReference>
<dbReference type="InterPro" id="IPR050903">
    <property type="entry name" value="Bact_Chemotaxis_MeTrfase"/>
</dbReference>
<dbReference type="GO" id="GO:0032259">
    <property type="term" value="P:methylation"/>
    <property type="evidence" value="ECO:0007669"/>
    <property type="project" value="UniProtKB-KW"/>
</dbReference>
<proteinExistence type="predicted"/>
<dbReference type="SUPFAM" id="SSF53335">
    <property type="entry name" value="S-adenosyl-L-methionine-dependent methyltransferases"/>
    <property type="match status" value="1"/>
</dbReference>
<comment type="function">
    <text evidence="5">Methylation of the membrane-bound methyl-accepting chemotaxis proteins (MCP) to form gamma-glutamyl methyl ester residues in MCP.</text>
</comment>
<dbReference type="EC" id="2.1.1.80" evidence="5"/>
<dbReference type="InterPro" id="IPR022642">
    <property type="entry name" value="CheR_C"/>
</dbReference>
<accession>A0ABR6X2Q8</accession>
<evidence type="ECO:0000256" key="3">
    <source>
        <dbReference type="ARBA" id="ARBA00022679"/>
    </source>
</evidence>
<feature type="domain" description="CheR-type methyltransferase" evidence="6">
    <location>
        <begin position="7"/>
        <end position="277"/>
    </location>
</feature>
<evidence type="ECO:0000256" key="5">
    <source>
        <dbReference type="PIRNR" id="PIRNR000410"/>
    </source>
</evidence>
<name>A0ABR6X2Q8_9BURK</name>
<comment type="caution">
    <text evidence="7">The sequence shown here is derived from an EMBL/GenBank/DDBJ whole genome shotgun (WGS) entry which is preliminary data.</text>
</comment>
<dbReference type="Gene3D" id="1.10.155.10">
    <property type="entry name" value="Chemotaxis receptor methyltransferase CheR, N-terminal domain"/>
    <property type="match status" value="1"/>
</dbReference>
<dbReference type="Gene3D" id="3.40.50.150">
    <property type="entry name" value="Vaccinia Virus protein VP39"/>
    <property type="match status" value="1"/>
</dbReference>
<dbReference type="Pfam" id="PF01739">
    <property type="entry name" value="CheR"/>
    <property type="match status" value="1"/>
</dbReference>
<gene>
    <name evidence="7" type="ORF">H8K52_07260</name>
</gene>
<dbReference type="PANTHER" id="PTHR24422">
    <property type="entry name" value="CHEMOTAXIS PROTEIN METHYLTRANSFERASE"/>
    <property type="match status" value="1"/>
</dbReference>
<dbReference type="InterPro" id="IPR036804">
    <property type="entry name" value="CheR_N_sf"/>
</dbReference>
<dbReference type="PRINTS" id="PR00996">
    <property type="entry name" value="CHERMTFRASE"/>
</dbReference>
<evidence type="ECO:0000313" key="7">
    <source>
        <dbReference type="EMBL" id="MBC3807141.1"/>
    </source>
</evidence>
<dbReference type="PANTHER" id="PTHR24422:SF26">
    <property type="entry name" value="CHEMOTAXIS PROTEIN METHYLTRANSFERASE"/>
    <property type="match status" value="1"/>
</dbReference>
<evidence type="ECO:0000256" key="1">
    <source>
        <dbReference type="ARBA" id="ARBA00001541"/>
    </source>
</evidence>
<keyword evidence="2 5" id="KW-0489">Methyltransferase</keyword>
<protein>
    <recommendedName>
        <fullName evidence="5">Chemotaxis protein methyltransferase</fullName>
        <ecNumber evidence="5">2.1.1.80</ecNumber>
    </recommendedName>
</protein>